<evidence type="ECO:0000313" key="2">
    <source>
        <dbReference type="EMBL" id="VGO16186.1"/>
    </source>
</evidence>
<dbReference type="RefSeq" id="WP_136081732.1">
    <property type="nucleotide sequence ID" value="NZ_CAAHFG010000003.1"/>
</dbReference>
<feature type="domain" description="Flavodoxin-like" evidence="1">
    <location>
        <begin position="4"/>
        <end position="157"/>
    </location>
</feature>
<dbReference type="InterPro" id="IPR052200">
    <property type="entry name" value="Protoporphyrinogen_IX_DH"/>
</dbReference>
<dbReference type="InterPro" id="IPR029039">
    <property type="entry name" value="Flavoprotein-like_sf"/>
</dbReference>
<keyword evidence="3" id="KW-1185">Reference proteome</keyword>
<evidence type="ECO:0000313" key="3">
    <source>
        <dbReference type="Proteomes" id="UP000366872"/>
    </source>
</evidence>
<dbReference type="PANTHER" id="PTHR38030">
    <property type="entry name" value="PROTOPORPHYRINOGEN IX DEHYDROGENASE [MENAQUINONE]"/>
    <property type="match status" value="1"/>
</dbReference>
<name>A0A6C2U9Y0_PONDE</name>
<dbReference type="Pfam" id="PF12641">
    <property type="entry name" value="Flavodoxin_3"/>
    <property type="match status" value="1"/>
</dbReference>
<dbReference type="GO" id="GO:0010181">
    <property type="term" value="F:FMN binding"/>
    <property type="evidence" value="ECO:0007669"/>
    <property type="project" value="InterPro"/>
</dbReference>
<dbReference type="AlphaFoldDB" id="A0A6C2U9Y0"/>
<dbReference type="GO" id="GO:0070819">
    <property type="term" value="F:menaquinone-dependent protoporphyrinogen oxidase activity"/>
    <property type="evidence" value="ECO:0007669"/>
    <property type="project" value="TreeGrafter"/>
</dbReference>
<reference evidence="2 3" key="1">
    <citation type="submission" date="2019-04" db="EMBL/GenBank/DDBJ databases">
        <authorList>
            <person name="Van Vliet M D."/>
        </authorList>
    </citation>
    <scope>NUCLEOTIDE SEQUENCE [LARGE SCALE GENOMIC DNA]</scope>
    <source>
        <strain evidence="2 3">F1</strain>
    </source>
</reference>
<dbReference type="SUPFAM" id="SSF52218">
    <property type="entry name" value="Flavoproteins"/>
    <property type="match status" value="1"/>
</dbReference>
<protein>
    <recommendedName>
        <fullName evidence="1">Flavodoxin-like domain-containing protein</fullName>
    </recommendedName>
</protein>
<sequence>MKILVAYSSKTGNTRKLAEAIHLVLPDADLCPMASAPNPAQYDLIFMGCWIDKGTADLEAQAFMAKIHDKPVALFFSLGAYPDSAHAAECQETVSGLLASCSVVDRFMCQGAIDPELIEWMKALPKDHGYGPTDSRKKLWKDAETHPDKDDLKAVSNWATGVLAAV</sequence>
<accession>A0A6C2U9Y0</accession>
<organism evidence="2 3">
    <name type="scientific">Pontiella desulfatans</name>
    <dbReference type="NCBI Taxonomy" id="2750659"/>
    <lineage>
        <taxon>Bacteria</taxon>
        <taxon>Pseudomonadati</taxon>
        <taxon>Kiritimatiellota</taxon>
        <taxon>Kiritimatiellia</taxon>
        <taxon>Kiritimatiellales</taxon>
        <taxon>Pontiellaceae</taxon>
        <taxon>Pontiella</taxon>
    </lineage>
</organism>
<dbReference type="PANTHER" id="PTHR38030:SF2">
    <property type="entry name" value="PROTOPORPHYRINOGEN IX DEHYDROGENASE [QUINONE]"/>
    <property type="match status" value="1"/>
</dbReference>
<gene>
    <name evidence="2" type="ORF">PDESU_04776</name>
</gene>
<dbReference type="GO" id="GO:0006783">
    <property type="term" value="P:heme biosynthetic process"/>
    <property type="evidence" value="ECO:0007669"/>
    <property type="project" value="TreeGrafter"/>
</dbReference>
<dbReference type="Gene3D" id="3.40.50.360">
    <property type="match status" value="1"/>
</dbReference>
<proteinExistence type="predicted"/>
<evidence type="ECO:0000259" key="1">
    <source>
        <dbReference type="Pfam" id="PF12641"/>
    </source>
</evidence>
<dbReference type="InterPro" id="IPR008254">
    <property type="entry name" value="Flavodoxin/NO_synth"/>
</dbReference>
<dbReference type="Proteomes" id="UP000366872">
    <property type="component" value="Unassembled WGS sequence"/>
</dbReference>
<dbReference type="EMBL" id="CAAHFG010000003">
    <property type="protein sequence ID" value="VGO16186.1"/>
    <property type="molecule type" value="Genomic_DNA"/>
</dbReference>